<dbReference type="OrthoDB" id="10009278at2759"/>
<dbReference type="InterPro" id="IPR001073">
    <property type="entry name" value="C1q_dom"/>
</dbReference>
<protein>
    <submittedName>
        <fullName evidence="6">C1QL</fullName>
    </submittedName>
</protein>
<evidence type="ECO:0000256" key="3">
    <source>
        <dbReference type="ARBA" id="ARBA00022729"/>
    </source>
</evidence>
<proteinExistence type="predicted"/>
<dbReference type="Pfam" id="PF00386">
    <property type="entry name" value="C1q"/>
    <property type="match status" value="1"/>
</dbReference>
<comment type="subcellular location">
    <subcellularLocation>
        <location evidence="1">Secreted</location>
    </subcellularLocation>
</comment>
<dbReference type="GO" id="GO:0005576">
    <property type="term" value="C:extracellular region"/>
    <property type="evidence" value="ECO:0007669"/>
    <property type="project" value="UniProtKB-SubCell"/>
</dbReference>
<keyword evidence="7" id="KW-1185">Reference proteome</keyword>
<sequence>MKWYLVLVVVIFRTNIPQVVGDCNAEKGKTTCITEDLLHMLMNRPGSSPSKCECKDRNRRTAFAAILKKSVNPNTNYVFKFDKVEVNQGNNFNSDTGLFTAPTDGLYVFSCTLTVFKTGGASFYLMKNDKFYIRGYIVHTQHASHTLSVVMGLKKGDVVYVKSGNSYVVQQDYSYFSGYLL</sequence>
<feature type="domain" description="C1q" evidence="5">
    <location>
        <begin position="56"/>
        <end position="181"/>
    </location>
</feature>
<dbReference type="Gene3D" id="2.60.120.40">
    <property type="match status" value="1"/>
</dbReference>
<dbReference type="PANTHER" id="PTHR22923">
    <property type="entry name" value="CEREBELLIN-RELATED"/>
    <property type="match status" value="1"/>
</dbReference>
<dbReference type="AlphaFoldDB" id="A0A6J8CNC1"/>
<reference evidence="6 7" key="1">
    <citation type="submission" date="2020-06" db="EMBL/GenBank/DDBJ databases">
        <authorList>
            <person name="Li R."/>
            <person name="Bekaert M."/>
        </authorList>
    </citation>
    <scope>NUCLEOTIDE SEQUENCE [LARGE SCALE GENOMIC DNA]</scope>
    <source>
        <strain evidence="7">wild</strain>
    </source>
</reference>
<evidence type="ECO:0000256" key="1">
    <source>
        <dbReference type="ARBA" id="ARBA00004613"/>
    </source>
</evidence>
<evidence type="ECO:0000313" key="6">
    <source>
        <dbReference type="EMBL" id="CAC5396757.1"/>
    </source>
</evidence>
<evidence type="ECO:0000256" key="4">
    <source>
        <dbReference type="SAM" id="SignalP"/>
    </source>
</evidence>
<accession>A0A6J8CNC1</accession>
<dbReference type="PRINTS" id="PR00007">
    <property type="entry name" value="COMPLEMNTC1Q"/>
</dbReference>
<name>A0A6J8CNC1_MYTCO</name>
<dbReference type="InterPro" id="IPR050822">
    <property type="entry name" value="Cerebellin_Synaptic_Org"/>
</dbReference>
<gene>
    <name evidence="6" type="ORF">MCOR_31275</name>
</gene>
<dbReference type="PROSITE" id="PS50871">
    <property type="entry name" value="C1Q"/>
    <property type="match status" value="1"/>
</dbReference>
<dbReference type="Proteomes" id="UP000507470">
    <property type="component" value="Unassembled WGS sequence"/>
</dbReference>
<dbReference type="InterPro" id="IPR008983">
    <property type="entry name" value="Tumour_necrosis_fac-like_dom"/>
</dbReference>
<evidence type="ECO:0000259" key="5">
    <source>
        <dbReference type="PROSITE" id="PS50871"/>
    </source>
</evidence>
<feature type="chain" id="PRO_5026713434" evidence="4">
    <location>
        <begin position="22"/>
        <end position="181"/>
    </location>
</feature>
<keyword evidence="2" id="KW-0964">Secreted</keyword>
<dbReference type="SMART" id="SM00110">
    <property type="entry name" value="C1Q"/>
    <property type="match status" value="1"/>
</dbReference>
<dbReference type="PANTHER" id="PTHR22923:SF116">
    <property type="entry name" value="C1Q DOMAIN-CONTAINING PROTEIN"/>
    <property type="match status" value="1"/>
</dbReference>
<evidence type="ECO:0000313" key="7">
    <source>
        <dbReference type="Proteomes" id="UP000507470"/>
    </source>
</evidence>
<feature type="signal peptide" evidence="4">
    <location>
        <begin position="1"/>
        <end position="21"/>
    </location>
</feature>
<keyword evidence="3 4" id="KW-0732">Signal</keyword>
<evidence type="ECO:0000256" key="2">
    <source>
        <dbReference type="ARBA" id="ARBA00022525"/>
    </source>
</evidence>
<organism evidence="6 7">
    <name type="scientific">Mytilus coruscus</name>
    <name type="common">Sea mussel</name>
    <dbReference type="NCBI Taxonomy" id="42192"/>
    <lineage>
        <taxon>Eukaryota</taxon>
        <taxon>Metazoa</taxon>
        <taxon>Spiralia</taxon>
        <taxon>Lophotrochozoa</taxon>
        <taxon>Mollusca</taxon>
        <taxon>Bivalvia</taxon>
        <taxon>Autobranchia</taxon>
        <taxon>Pteriomorphia</taxon>
        <taxon>Mytilida</taxon>
        <taxon>Mytiloidea</taxon>
        <taxon>Mytilidae</taxon>
        <taxon>Mytilinae</taxon>
        <taxon>Mytilus</taxon>
    </lineage>
</organism>
<dbReference type="EMBL" id="CACVKT020005642">
    <property type="protein sequence ID" value="CAC5396757.1"/>
    <property type="molecule type" value="Genomic_DNA"/>
</dbReference>
<dbReference type="SUPFAM" id="SSF49842">
    <property type="entry name" value="TNF-like"/>
    <property type="match status" value="1"/>
</dbReference>